<dbReference type="Proteomes" id="UP000030745">
    <property type="component" value="Unassembled WGS sequence"/>
</dbReference>
<dbReference type="KEGG" id="spar:SPRG_18794"/>
<dbReference type="AlphaFoldDB" id="A0A067D939"/>
<evidence type="ECO:0000313" key="1">
    <source>
        <dbReference type="EMBL" id="KDO35522.1"/>
    </source>
</evidence>
<dbReference type="EMBL" id="KK583189">
    <property type="protein sequence ID" value="KDO35522.1"/>
    <property type="molecule type" value="Genomic_DNA"/>
</dbReference>
<dbReference type="VEuPathDB" id="FungiDB:SPRG_18794"/>
<feature type="non-terminal residue" evidence="1">
    <location>
        <position position="132"/>
    </location>
</feature>
<evidence type="ECO:0000313" key="2">
    <source>
        <dbReference type="Proteomes" id="UP000030745"/>
    </source>
</evidence>
<name>A0A067D939_SAPPC</name>
<accession>A0A067D939</accession>
<sequence>MCCLHASFHRTHGAAIRLAPEISFVRRSKDTTRIFFPPRNDPRMWRVTASIVARQFVYRSPRPCISDRSHASKLLAVPRLHASSSSFASTGSATVSVTHPGEGNEEKSVKLMFSSAGIKMISSIFAPGMCVG</sequence>
<gene>
    <name evidence="1" type="ORF">SPRG_18794</name>
</gene>
<dbReference type="GeneID" id="24140296"/>
<reference evidence="1 2" key="1">
    <citation type="journal article" date="2013" name="PLoS Genet.">
        <title>Distinctive expansion of potential virulence genes in the genome of the oomycete fish pathogen Saprolegnia parasitica.</title>
        <authorList>
            <person name="Jiang R.H."/>
            <person name="de Bruijn I."/>
            <person name="Haas B.J."/>
            <person name="Belmonte R."/>
            <person name="Lobach L."/>
            <person name="Christie J."/>
            <person name="van den Ackerveken G."/>
            <person name="Bottin A."/>
            <person name="Bulone V."/>
            <person name="Diaz-Moreno S.M."/>
            <person name="Dumas B."/>
            <person name="Fan L."/>
            <person name="Gaulin E."/>
            <person name="Govers F."/>
            <person name="Grenville-Briggs L.J."/>
            <person name="Horner N.R."/>
            <person name="Levin J.Z."/>
            <person name="Mammella M."/>
            <person name="Meijer H.J."/>
            <person name="Morris P."/>
            <person name="Nusbaum C."/>
            <person name="Oome S."/>
            <person name="Phillips A.J."/>
            <person name="van Rooyen D."/>
            <person name="Rzeszutek E."/>
            <person name="Saraiva M."/>
            <person name="Secombes C.J."/>
            <person name="Seidl M.F."/>
            <person name="Snel B."/>
            <person name="Stassen J.H."/>
            <person name="Sykes S."/>
            <person name="Tripathy S."/>
            <person name="van den Berg H."/>
            <person name="Vega-Arreguin J.C."/>
            <person name="Wawra S."/>
            <person name="Young S.K."/>
            <person name="Zeng Q."/>
            <person name="Dieguez-Uribeondo J."/>
            <person name="Russ C."/>
            <person name="Tyler B.M."/>
            <person name="van West P."/>
        </authorList>
    </citation>
    <scope>NUCLEOTIDE SEQUENCE [LARGE SCALE GENOMIC DNA]</scope>
    <source>
        <strain evidence="1 2">CBS 223.65</strain>
    </source>
</reference>
<keyword evidence="2" id="KW-1185">Reference proteome</keyword>
<organism evidence="1 2">
    <name type="scientific">Saprolegnia parasitica (strain CBS 223.65)</name>
    <dbReference type="NCBI Taxonomy" id="695850"/>
    <lineage>
        <taxon>Eukaryota</taxon>
        <taxon>Sar</taxon>
        <taxon>Stramenopiles</taxon>
        <taxon>Oomycota</taxon>
        <taxon>Saprolegniomycetes</taxon>
        <taxon>Saprolegniales</taxon>
        <taxon>Saprolegniaceae</taxon>
        <taxon>Saprolegnia</taxon>
    </lineage>
</organism>
<dbReference type="RefSeq" id="XP_012194016.1">
    <property type="nucleotide sequence ID" value="XM_012338626.1"/>
</dbReference>
<proteinExistence type="predicted"/>
<protein>
    <submittedName>
        <fullName evidence="1">Uncharacterized protein</fullName>
    </submittedName>
</protein>